<gene>
    <name evidence="2" type="ORF">Cvel_11031</name>
</gene>
<sequence>MTVCNRPTKAKSLVDNTIPRSRPSNSTHLYSRDDGCGQKEEREGVHRSSVSLKRRRSESALAQVEADECDEVSGCPGEMGCGGRGMGGVACGKRSSVG</sequence>
<evidence type="ECO:0000313" key="2">
    <source>
        <dbReference type="EMBL" id="CEM52052.1"/>
    </source>
</evidence>
<name>A0A0G4I4X9_9ALVE</name>
<dbReference type="AlphaFoldDB" id="A0A0G4I4X9"/>
<feature type="compositionally biased region" description="Polar residues" evidence="1">
    <location>
        <begin position="14"/>
        <end position="29"/>
    </location>
</feature>
<proteinExistence type="predicted"/>
<accession>A0A0G4I4X9</accession>
<dbReference type="VEuPathDB" id="CryptoDB:Cvel_11031"/>
<protein>
    <submittedName>
        <fullName evidence="2">Uncharacterized protein</fullName>
    </submittedName>
</protein>
<organism evidence="2">
    <name type="scientific">Chromera velia CCMP2878</name>
    <dbReference type="NCBI Taxonomy" id="1169474"/>
    <lineage>
        <taxon>Eukaryota</taxon>
        <taxon>Sar</taxon>
        <taxon>Alveolata</taxon>
        <taxon>Colpodellida</taxon>
        <taxon>Chromeraceae</taxon>
        <taxon>Chromera</taxon>
    </lineage>
</organism>
<feature type="compositionally biased region" description="Basic and acidic residues" evidence="1">
    <location>
        <begin position="30"/>
        <end position="46"/>
    </location>
</feature>
<reference evidence="2" key="1">
    <citation type="submission" date="2014-11" db="EMBL/GenBank/DDBJ databases">
        <authorList>
            <person name="Otto D Thomas"/>
            <person name="Naeem Raeece"/>
        </authorList>
    </citation>
    <scope>NUCLEOTIDE SEQUENCE</scope>
</reference>
<evidence type="ECO:0000256" key="1">
    <source>
        <dbReference type="SAM" id="MobiDB-lite"/>
    </source>
</evidence>
<dbReference type="EMBL" id="CDMZ01005127">
    <property type="protein sequence ID" value="CEM52052.1"/>
    <property type="molecule type" value="Genomic_DNA"/>
</dbReference>
<feature type="region of interest" description="Disordered" evidence="1">
    <location>
        <begin position="1"/>
        <end position="59"/>
    </location>
</feature>